<dbReference type="InterPro" id="IPR041121">
    <property type="entry name" value="SDH_C"/>
</dbReference>
<dbReference type="EMBL" id="JAIVFP010000001">
    <property type="protein sequence ID" value="MCI4681553.1"/>
    <property type="molecule type" value="Genomic_DNA"/>
</dbReference>
<dbReference type="Gene3D" id="3.40.50.10860">
    <property type="entry name" value="Leucine Dehydrogenase, chain A, domain 1"/>
    <property type="match status" value="1"/>
</dbReference>
<comment type="function">
    <text evidence="8">Involved in the biosynthesis of the chorismate, which leads to the biosynthesis of aromatic amino acids. Catalyzes the reversible NADPH linked reduction of 3-dehydroshikimate (DHSA) to yield shikimate (SA).</text>
</comment>
<dbReference type="NCBIfam" id="TIGR00507">
    <property type="entry name" value="aroE"/>
    <property type="match status" value="1"/>
</dbReference>
<feature type="binding site" evidence="8">
    <location>
        <position position="220"/>
    </location>
    <ligand>
        <name>NADP(+)</name>
        <dbReference type="ChEBI" id="CHEBI:58349"/>
    </ligand>
</feature>
<dbReference type="InterPro" id="IPR022893">
    <property type="entry name" value="Shikimate_DH_fam"/>
</dbReference>
<comment type="caution">
    <text evidence="8">Lacks conserved residue(s) required for the propagation of feature annotation.</text>
</comment>
<comment type="pathway">
    <text evidence="1 8">Metabolic intermediate biosynthesis; chorismate biosynthesis; chorismate from D-erythrose 4-phosphate and phosphoenolpyruvate: step 4/7.</text>
</comment>
<evidence type="ECO:0000256" key="7">
    <source>
        <dbReference type="ARBA" id="ARBA00049442"/>
    </source>
</evidence>
<gene>
    <name evidence="8" type="primary">aroE</name>
    <name evidence="12" type="ORF">K2U94_01990</name>
</gene>
<comment type="subunit">
    <text evidence="8">Homodimer.</text>
</comment>
<evidence type="ECO:0000256" key="3">
    <source>
        <dbReference type="ARBA" id="ARBA00022605"/>
    </source>
</evidence>
<accession>A0ABS9Z1Q9</accession>
<keyword evidence="3 8" id="KW-0028">Amino-acid biosynthesis</keyword>
<feature type="binding site" evidence="8">
    <location>
        <position position="243"/>
    </location>
    <ligand>
        <name>NADP(+)</name>
        <dbReference type="ChEBI" id="CHEBI:58349"/>
    </ligand>
</feature>
<feature type="binding site" evidence="8">
    <location>
        <position position="101"/>
    </location>
    <ligand>
        <name>shikimate</name>
        <dbReference type="ChEBI" id="CHEBI:36208"/>
    </ligand>
</feature>
<evidence type="ECO:0000256" key="2">
    <source>
        <dbReference type="ARBA" id="ARBA00012962"/>
    </source>
</evidence>
<evidence type="ECO:0000256" key="8">
    <source>
        <dbReference type="HAMAP-Rule" id="MF_00222"/>
    </source>
</evidence>
<evidence type="ECO:0000256" key="1">
    <source>
        <dbReference type="ARBA" id="ARBA00004871"/>
    </source>
</evidence>
<dbReference type="SUPFAM" id="SSF53223">
    <property type="entry name" value="Aminoacid dehydrogenase-like, N-terminal domain"/>
    <property type="match status" value="1"/>
</dbReference>
<dbReference type="RefSeq" id="WP_243065610.1">
    <property type="nucleotide sequence ID" value="NZ_JAIVFK010000007.1"/>
</dbReference>
<comment type="catalytic activity">
    <reaction evidence="7 8">
        <text>shikimate + NADP(+) = 3-dehydroshikimate + NADPH + H(+)</text>
        <dbReference type="Rhea" id="RHEA:17737"/>
        <dbReference type="ChEBI" id="CHEBI:15378"/>
        <dbReference type="ChEBI" id="CHEBI:16630"/>
        <dbReference type="ChEBI" id="CHEBI:36208"/>
        <dbReference type="ChEBI" id="CHEBI:57783"/>
        <dbReference type="ChEBI" id="CHEBI:58349"/>
        <dbReference type="EC" id="1.1.1.25"/>
    </reaction>
</comment>
<dbReference type="PANTHER" id="PTHR21089:SF1">
    <property type="entry name" value="BIFUNCTIONAL 3-DEHYDROQUINATE DEHYDRATASE_SHIKIMATE DEHYDROGENASE, CHLOROPLASTIC"/>
    <property type="match status" value="1"/>
</dbReference>
<comment type="similarity">
    <text evidence="8">Belongs to the shikimate dehydrogenase family.</text>
</comment>
<proteinExistence type="inferred from homology"/>
<dbReference type="NCBIfam" id="NF001312">
    <property type="entry name" value="PRK00258.1-4"/>
    <property type="match status" value="1"/>
</dbReference>
<dbReference type="CDD" id="cd01065">
    <property type="entry name" value="NAD_bind_Shikimate_DH"/>
    <property type="match status" value="1"/>
</dbReference>
<evidence type="ECO:0000259" key="10">
    <source>
        <dbReference type="Pfam" id="PF08501"/>
    </source>
</evidence>
<evidence type="ECO:0000313" key="12">
    <source>
        <dbReference type="EMBL" id="MCI4681553.1"/>
    </source>
</evidence>
<dbReference type="InterPro" id="IPR036291">
    <property type="entry name" value="NAD(P)-bd_dom_sf"/>
</dbReference>
<reference evidence="12" key="1">
    <citation type="journal article" date="2022" name="ISME J.">
        <title>Identification of active gaseous-alkane degraders at natural gas seeps.</title>
        <authorList>
            <person name="Farhan Ul Haque M."/>
            <person name="Hernandez M."/>
            <person name="Crombie A.T."/>
            <person name="Murrell J.C."/>
        </authorList>
    </citation>
    <scope>NUCLEOTIDE SEQUENCE</scope>
    <source>
        <strain evidence="12">PC2</strain>
    </source>
</reference>
<protein>
    <recommendedName>
        <fullName evidence="2 8">Shikimate dehydrogenase (NADP(+))</fullName>
        <shortName evidence="8">SDH</shortName>
        <ecNumber evidence="2 8">1.1.1.25</ecNumber>
    </recommendedName>
</protein>
<dbReference type="Pfam" id="PF18317">
    <property type="entry name" value="SDH_C"/>
    <property type="match status" value="1"/>
</dbReference>
<comment type="caution">
    <text evidence="12">The sequence shown here is derived from an EMBL/GenBank/DDBJ whole genome shotgun (WGS) entry which is preliminary data.</text>
</comment>
<dbReference type="Gene3D" id="3.40.50.720">
    <property type="entry name" value="NAD(P)-binding Rossmann-like Domain"/>
    <property type="match status" value="1"/>
</dbReference>
<feature type="active site" description="Proton acceptor" evidence="8">
    <location>
        <position position="65"/>
    </location>
</feature>
<feature type="binding site" evidence="8">
    <location>
        <begin position="127"/>
        <end position="131"/>
    </location>
    <ligand>
        <name>NADP(+)</name>
        <dbReference type="ChEBI" id="CHEBI:58349"/>
    </ligand>
</feature>
<feature type="binding site" evidence="8">
    <location>
        <begin position="14"/>
        <end position="16"/>
    </location>
    <ligand>
        <name>shikimate</name>
        <dbReference type="ChEBI" id="CHEBI:36208"/>
    </ligand>
</feature>
<dbReference type="HAMAP" id="MF_00222">
    <property type="entry name" value="Shikimate_DH_AroE"/>
    <property type="match status" value="1"/>
</dbReference>
<evidence type="ECO:0000313" key="13">
    <source>
        <dbReference type="Proteomes" id="UP001139104"/>
    </source>
</evidence>
<dbReference type="EC" id="1.1.1.25" evidence="2 8"/>
<keyword evidence="13" id="KW-1185">Reference proteome</keyword>
<keyword evidence="4 8" id="KW-0521">NADP</keyword>
<evidence type="ECO:0000256" key="4">
    <source>
        <dbReference type="ARBA" id="ARBA00022857"/>
    </source>
</evidence>
<feature type="domain" description="Shikimate dehydrogenase substrate binding N-terminal" evidence="10">
    <location>
        <begin position="6"/>
        <end position="88"/>
    </location>
</feature>
<dbReference type="Pfam" id="PF08501">
    <property type="entry name" value="Shikimate_dh_N"/>
    <property type="match status" value="1"/>
</dbReference>
<evidence type="ECO:0000256" key="5">
    <source>
        <dbReference type="ARBA" id="ARBA00023002"/>
    </source>
</evidence>
<dbReference type="InterPro" id="IPR013708">
    <property type="entry name" value="Shikimate_DH-bd_N"/>
</dbReference>
<dbReference type="Pfam" id="PF01488">
    <property type="entry name" value="Shikimate_DH"/>
    <property type="match status" value="1"/>
</dbReference>
<feature type="binding site" evidence="8">
    <location>
        <position position="222"/>
    </location>
    <ligand>
        <name>shikimate</name>
        <dbReference type="ChEBI" id="CHEBI:36208"/>
    </ligand>
</feature>
<feature type="binding site" evidence="8">
    <location>
        <position position="77"/>
    </location>
    <ligand>
        <name>NADP(+)</name>
        <dbReference type="ChEBI" id="CHEBI:58349"/>
    </ligand>
</feature>
<organism evidence="12 13">
    <name type="scientific">Candidatus Rhodoblastus alkanivorans</name>
    <dbReference type="NCBI Taxonomy" id="2954117"/>
    <lineage>
        <taxon>Bacteria</taxon>
        <taxon>Pseudomonadati</taxon>
        <taxon>Pseudomonadota</taxon>
        <taxon>Alphaproteobacteria</taxon>
        <taxon>Hyphomicrobiales</taxon>
        <taxon>Rhodoblastaceae</taxon>
        <taxon>Rhodoblastus</taxon>
    </lineage>
</organism>
<dbReference type="GO" id="GO:0004764">
    <property type="term" value="F:shikimate 3-dehydrogenase (NADP+) activity"/>
    <property type="evidence" value="ECO:0007669"/>
    <property type="project" value="UniProtKB-EC"/>
</dbReference>
<feature type="binding site" evidence="8">
    <location>
        <position position="250"/>
    </location>
    <ligand>
        <name>shikimate</name>
        <dbReference type="ChEBI" id="CHEBI:36208"/>
    </ligand>
</feature>
<keyword evidence="5 8" id="KW-0560">Oxidoreductase</keyword>
<feature type="binding site" evidence="8">
    <location>
        <position position="61"/>
    </location>
    <ligand>
        <name>shikimate</name>
        <dbReference type="ChEBI" id="CHEBI:36208"/>
    </ligand>
</feature>
<dbReference type="InterPro" id="IPR006151">
    <property type="entry name" value="Shikm_DH/Glu-tRNA_Rdtase"/>
</dbReference>
<evidence type="ECO:0000259" key="11">
    <source>
        <dbReference type="Pfam" id="PF18317"/>
    </source>
</evidence>
<dbReference type="SUPFAM" id="SSF51735">
    <property type="entry name" value="NAD(P)-binding Rossmann-fold domains"/>
    <property type="match status" value="1"/>
</dbReference>
<evidence type="ECO:0000259" key="9">
    <source>
        <dbReference type="Pfam" id="PF01488"/>
    </source>
</evidence>
<evidence type="ECO:0000256" key="6">
    <source>
        <dbReference type="ARBA" id="ARBA00023141"/>
    </source>
</evidence>
<dbReference type="PANTHER" id="PTHR21089">
    <property type="entry name" value="SHIKIMATE DEHYDROGENASE"/>
    <property type="match status" value="1"/>
</dbReference>
<keyword evidence="6 8" id="KW-0057">Aromatic amino acid biosynthesis</keyword>
<feature type="domain" description="Quinate/shikimate 5-dehydrogenase/glutamyl-tRNA reductase" evidence="9">
    <location>
        <begin position="119"/>
        <end position="195"/>
    </location>
</feature>
<dbReference type="InterPro" id="IPR046346">
    <property type="entry name" value="Aminoacid_DH-like_N_sf"/>
</dbReference>
<dbReference type="Proteomes" id="UP001139104">
    <property type="component" value="Unassembled WGS sequence"/>
</dbReference>
<name>A0ABS9Z1Q9_9HYPH</name>
<feature type="binding site" evidence="8">
    <location>
        <position position="86"/>
    </location>
    <ligand>
        <name>shikimate</name>
        <dbReference type="ChEBI" id="CHEBI:36208"/>
    </ligand>
</feature>
<sequence length="282" mass="31540">MKRAFVVGFPISHSRSPLIHNFWLKKYGIAAEYVSKAVEADRIKTFLAGFEAEGFCGGNVTLPYKEIAFEQCQQVTESGRKTKAVNTIWMEGGKRFGDNTDIEGFLANLDAEVPGWSQDCQRAAVIGAGGAARAVIAGLAKRRTPELTIVNRSRERMSQLADEIADWGFRTIQQRPLEVRHRHFDQANLLINTTSLGMVGKPPLEVSLDDLADDAVVNDIVYAPMETELLREAKRRRFRVAGGLGMLLHQAAPAFERWFGLRPEVTSELRDLVEQDLQRPRS</sequence>
<feature type="domain" description="SDH C-terminal" evidence="11">
    <location>
        <begin position="243"/>
        <end position="265"/>
    </location>
</feature>
<dbReference type="InterPro" id="IPR011342">
    <property type="entry name" value="Shikimate_DH"/>
</dbReference>